<dbReference type="InterPro" id="IPR036890">
    <property type="entry name" value="HATPase_C_sf"/>
</dbReference>
<dbReference type="InterPro" id="IPR005467">
    <property type="entry name" value="His_kinase_dom"/>
</dbReference>
<evidence type="ECO:0000313" key="14">
    <source>
        <dbReference type="EMBL" id="MBP2417167.1"/>
    </source>
</evidence>
<keyword evidence="6 11" id="KW-0812">Transmembrane</keyword>
<dbReference type="SMART" id="SM00304">
    <property type="entry name" value="HAMP"/>
    <property type="match status" value="1"/>
</dbReference>
<evidence type="ECO:0000259" key="12">
    <source>
        <dbReference type="PROSITE" id="PS50109"/>
    </source>
</evidence>
<evidence type="ECO:0000313" key="15">
    <source>
        <dbReference type="Proteomes" id="UP000758168"/>
    </source>
</evidence>
<dbReference type="PANTHER" id="PTHR45436:SF5">
    <property type="entry name" value="SENSOR HISTIDINE KINASE TRCS"/>
    <property type="match status" value="1"/>
</dbReference>
<keyword evidence="5 14" id="KW-0808">Transferase</keyword>
<evidence type="ECO:0000256" key="11">
    <source>
        <dbReference type="SAM" id="Phobius"/>
    </source>
</evidence>
<dbReference type="InterPro" id="IPR004358">
    <property type="entry name" value="Sig_transdc_His_kin-like_C"/>
</dbReference>
<evidence type="ECO:0000256" key="2">
    <source>
        <dbReference type="ARBA" id="ARBA00004236"/>
    </source>
</evidence>
<protein>
    <recommendedName>
        <fullName evidence="3">histidine kinase</fullName>
        <ecNumber evidence="3">2.7.13.3</ecNumber>
    </recommendedName>
</protein>
<sequence>MPRRLRSWLRGFPLQRRVFLLTTLAVAVAVAATGLAAFVTLRVSLYNALDDELIEVASTLAVPVAQDITRLGGLTESALRAGDVSVAAQRADGQQFYVPDEREHLVLTADELAVARLNRGASARTGVATDGEQYRIVAVPITQLGNYALVLGRPLQPTNNTLRSVSLVLVIFGALGVGVAAVVGATVARSSLRPVRQLSAAVEHVTATDDLEPITIAASGDLALLADSFNAMLTSLASSRERQRQLIADAGHELRTPLTSLRTNIELLTADASTGMLKPADRTEILADVNAQLAEFTSLIGDLVQLAREDGVAASPEPIDLRDVIRSALDRVRRRAHGVDFDVELNPYYVVGEADTLERAFTNLLDNAVKWSPAGGTVRVQLEGGRFRVADQGPGIDEADLPFVFDRFFRAETARNTPGTGLGLSIVAQAVDRHGGWVRASRSAQGGAEFTVQLPGATTLEALAERPPSVPSALPARRP</sequence>
<comment type="caution">
    <text evidence="14">The sequence shown here is derived from an EMBL/GenBank/DDBJ whole genome shotgun (WGS) entry which is preliminary data.</text>
</comment>
<evidence type="ECO:0000256" key="1">
    <source>
        <dbReference type="ARBA" id="ARBA00000085"/>
    </source>
</evidence>
<keyword evidence="10 11" id="KW-0472">Membrane</keyword>
<dbReference type="PROSITE" id="PS50109">
    <property type="entry name" value="HIS_KIN"/>
    <property type="match status" value="1"/>
</dbReference>
<dbReference type="PANTHER" id="PTHR45436">
    <property type="entry name" value="SENSOR HISTIDINE KINASE YKOH"/>
    <property type="match status" value="1"/>
</dbReference>
<evidence type="ECO:0000256" key="7">
    <source>
        <dbReference type="ARBA" id="ARBA00022777"/>
    </source>
</evidence>
<evidence type="ECO:0000256" key="8">
    <source>
        <dbReference type="ARBA" id="ARBA00022989"/>
    </source>
</evidence>
<comment type="subcellular location">
    <subcellularLocation>
        <location evidence="2">Cell membrane</location>
    </subcellularLocation>
</comment>
<keyword evidence="9" id="KW-0902">Two-component regulatory system</keyword>
<evidence type="ECO:0000256" key="6">
    <source>
        <dbReference type="ARBA" id="ARBA00022692"/>
    </source>
</evidence>
<proteinExistence type="predicted"/>
<feature type="domain" description="HAMP" evidence="13">
    <location>
        <begin position="189"/>
        <end position="241"/>
    </location>
</feature>
<dbReference type="EMBL" id="JAGIOB010000001">
    <property type="protein sequence ID" value="MBP2417167.1"/>
    <property type="molecule type" value="Genomic_DNA"/>
</dbReference>
<dbReference type="Gene3D" id="6.10.340.10">
    <property type="match status" value="1"/>
</dbReference>
<keyword evidence="15" id="KW-1185">Reference proteome</keyword>
<dbReference type="InterPro" id="IPR050428">
    <property type="entry name" value="TCS_sensor_his_kinase"/>
</dbReference>
<dbReference type="Gene3D" id="3.30.565.10">
    <property type="entry name" value="Histidine kinase-like ATPase, C-terminal domain"/>
    <property type="match status" value="1"/>
</dbReference>
<keyword evidence="8 11" id="KW-1133">Transmembrane helix</keyword>
<dbReference type="Proteomes" id="UP000758168">
    <property type="component" value="Unassembled WGS sequence"/>
</dbReference>
<evidence type="ECO:0000256" key="10">
    <source>
        <dbReference type="ARBA" id="ARBA00023136"/>
    </source>
</evidence>
<feature type="transmembrane region" description="Helical" evidence="11">
    <location>
        <begin position="165"/>
        <end position="188"/>
    </location>
</feature>
<keyword evidence="7 14" id="KW-0418">Kinase</keyword>
<organism evidence="14 15">
    <name type="scientific">Microlunatus capsulatus</name>
    <dbReference type="NCBI Taxonomy" id="99117"/>
    <lineage>
        <taxon>Bacteria</taxon>
        <taxon>Bacillati</taxon>
        <taxon>Actinomycetota</taxon>
        <taxon>Actinomycetes</taxon>
        <taxon>Propionibacteriales</taxon>
        <taxon>Propionibacteriaceae</taxon>
        <taxon>Microlunatus</taxon>
    </lineage>
</organism>
<accession>A0ABS4Z7Z0</accession>
<reference evidence="14 15" key="1">
    <citation type="submission" date="2021-03" db="EMBL/GenBank/DDBJ databases">
        <title>Sequencing the genomes of 1000 actinobacteria strains.</title>
        <authorList>
            <person name="Klenk H.-P."/>
        </authorList>
    </citation>
    <scope>NUCLEOTIDE SEQUENCE [LARGE SCALE GENOMIC DNA]</scope>
    <source>
        <strain evidence="14 15">DSM 12936</strain>
    </source>
</reference>
<evidence type="ECO:0000256" key="3">
    <source>
        <dbReference type="ARBA" id="ARBA00012438"/>
    </source>
</evidence>
<gene>
    <name evidence="14" type="ORF">JOF54_002089</name>
</gene>
<dbReference type="SUPFAM" id="SSF47384">
    <property type="entry name" value="Homodimeric domain of signal transducing histidine kinase"/>
    <property type="match status" value="1"/>
</dbReference>
<dbReference type="SMART" id="SM00387">
    <property type="entry name" value="HATPase_c"/>
    <property type="match status" value="1"/>
</dbReference>
<keyword evidence="4" id="KW-0597">Phosphoprotein</keyword>
<dbReference type="RefSeq" id="WP_245358042.1">
    <property type="nucleotide sequence ID" value="NZ_BAAAMH010000019.1"/>
</dbReference>
<dbReference type="PROSITE" id="PS50885">
    <property type="entry name" value="HAMP"/>
    <property type="match status" value="1"/>
</dbReference>
<dbReference type="Gene3D" id="1.10.287.130">
    <property type="match status" value="1"/>
</dbReference>
<dbReference type="InterPro" id="IPR036097">
    <property type="entry name" value="HisK_dim/P_sf"/>
</dbReference>
<evidence type="ECO:0000256" key="5">
    <source>
        <dbReference type="ARBA" id="ARBA00022679"/>
    </source>
</evidence>
<evidence type="ECO:0000259" key="13">
    <source>
        <dbReference type="PROSITE" id="PS50885"/>
    </source>
</evidence>
<dbReference type="SUPFAM" id="SSF55874">
    <property type="entry name" value="ATPase domain of HSP90 chaperone/DNA topoisomerase II/histidine kinase"/>
    <property type="match status" value="1"/>
</dbReference>
<dbReference type="CDD" id="cd06225">
    <property type="entry name" value="HAMP"/>
    <property type="match status" value="1"/>
</dbReference>
<feature type="domain" description="Histidine kinase" evidence="12">
    <location>
        <begin position="249"/>
        <end position="458"/>
    </location>
</feature>
<dbReference type="Pfam" id="PF00512">
    <property type="entry name" value="HisKA"/>
    <property type="match status" value="1"/>
</dbReference>
<evidence type="ECO:0000256" key="9">
    <source>
        <dbReference type="ARBA" id="ARBA00023012"/>
    </source>
</evidence>
<dbReference type="GO" id="GO:0004673">
    <property type="term" value="F:protein histidine kinase activity"/>
    <property type="evidence" value="ECO:0007669"/>
    <property type="project" value="UniProtKB-EC"/>
</dbReference>
<dbReference type="InterPro" id="IPR003661">
    <property type="entry name" value="HisK_dim/P_dom"/>
</dbReference>
<dbReference type="Pfam" id="PF00672">
    <property type="entry name" value="HAMP"/>
    <property type="match status" value="1"/>
</dbReference>
<dbReference type="InterPro" id="IPR003660">
    <property type="entry name" value="HAMP_dom"/>
</dbReference>
<dbReference type="InterPro" id="IPR003594">
    <property type="entry name" value="HATPase_dom"/>
</dbReference>
<evidence type="ECO:0000256" key="4">
    <source>
        <dbReference type="ARBA" id="ARBA00022553"/>
    </source>
</evidence>
<name>A0ABS4Z7Z0_9ACTN</name>
<dbReference type="Pfam" id="PF02518">
    <property type="entry name" value="HATPase_c"/>
    <property type="match status" value="1"/>
</dbReference>
<comment type="catalytic activity">
    <reaction evidence="1">
        <text>ATP + protein L-histidine = ADP + protein N-phospho-L-histidine.</text>
        <dbReference type="EC" id="2.7.13.3"/>
    </reaction>
</comment>
<dbReference type="CDD" id="cd00082">
    <property type="entry name" value="HisKA"/>
    <property type="match status" value="1"/>
</dbReference>
<dbReference type="PRINTS" id="PR00344">
    <property type="entry name" value="BCTRLSENSOR"/>
</dbReference>
<dbReference type="EC" id="2.7.13.3" evidence="3"/>
<dbReference type="SMART" id="SM00388">
    <property type="entry name" value="HisKA"/>
    <property type="match status" value="1"/>
</dbReference>
<dbReference type="CDD" id="cd00075">
    <property type="entry name" value="HATPase"/>
    <property type="match status" value="1"/>
</dbReference>